<dbReference type="GO" id="GO:0005829">
    <property type="term" value="C:cytosol"/>
    <property type="evidence" value="ECO:0007669"/>
    <property type="project" value="TreeGrafter"/>
</dbReference>
<reference evidence="5 6" key="1">
    <citation type="submission" date="2020-08" db="EMBL/GenBank/DDBJ databases">
        <authorList>
            <person name="Criscuolo A."/>
        </authorList>
    </citation>
    <scope>NUCLEOTIDE SEQUENCE [LARGE SCALE GENOMIC DNA]</scope>
    <source>
        <strain evidence="5">CIP111764</strain>
    </source>
</reference>
<dbReference type="SMART" id="SM00342">
    <property type="entry name" value="HTH_ARAC"/>
    <property type="match status" value="1"/>
</dbReference>
<gene>
    <name evidence="5" type="primary">virS_5</name>
    <name evidence="5" type="ORF">PSEWESI4_02935</name>
</gene>
<dbReference type="GO" id="GO:0000976">
    <property type="term" value="F:transcription cis-regulatory region binding"/>
    <property type="evidence" value="ECO:0007669"/>
    <property type="project" value="TreeGrafter"/>
</dbReference>
<evidence type="ECO:0000313" key="6">
    <source>
        <dbReference type="Proteomes" id="UP000583387"/>
    </source>
</evidence>
<dbReference type="InterPro" id="IPR009057">
    <property type="entry name" value="Homeodomain-like_sf"/>
</dbReference>
<evidence type="ECO:0000313" key="5">
    <source>
        <dbReference type="EMBL" id="CAD5108643.1"/>
    </source>
</evidence>
<dbReference type="PANTHER" id="PTHR47894">
    <property type="entry name" value="HTH-TYPE TRANSCRIPTIONAL REGULATOR GADX"/>
    <property type="match status" value="1"/>
</dbReference>
<sequence>MYRVSAGGVALLVNMLRAEGLDASRLCREAGLDMGQLGQADAFFRRQDAYRLMELAALESGNPGIGLRAHAHFLPGSFQMVGYVMMSSPNMKVALEQLSRFSPLIGSGFSVTLAPEGRALLRLSFAEHPQDGYPQPRQFEDAGVAALLGFCRWLTGEGQPQPRQLTFTYDEPADTAEYQKLSACPLHFGARHTSILFDRHELLRPLSTANEVMALLHGRFAEFRLRQLYGGSYSARVQTMVIESLNQGACDMESIAMALCISKRTLQRGLAREGANFKDILSDARRQMADYYLRHCPYDLTRVGELLAFKDQSSFHKACLRWFGMSPGRYRAGGREGDCAVA</sequence>
<dbReference type="Pfam" id="PF12833">
    <property type="entry name" value="HTH_18"/>
    <property type="match status" value="1"/>
</dbReference>
<dbReference type="Pfam" id="PF12625">
    <property type="entry name" value="Arabinose_bd"/>
    <property type="match status" value="1"/>
</dbReference>
<evidence type="ECO:0000256" key="2">
    <source>
        <dbReference type="ARBA" id="ARBA00023125"/>
    </source>
</evidence>
<dbReference type="PROSITE" id="PS01124">
    <property type="entry name" value="HTH_ARAC_FAMILY_2"/>
    <property type="match status" value="1"/>
</dbReference>
<name>A0A7U7EQ05_9GAMM</name>
<dbReference type="GO" id="GO:0003700">
    <property type="term" value="F:DNA-binding transcription factor activity"/>
    <property type="evidence" value="ECO:0007669"/>
    <property type="project" value="InterPro"/>
</dbReference>
<comment type="caution">
    <text evidence="5">The sequence shown here is derived from an EMBL/GenBank/DDBJ whole genome shotgun (WGS) entry which is preliminary data.</text>
</comment>
<dbReference type="Proteomes" id="UP000583387">
    <property type="component" value="Unassembled WGS sequence"/>
</dbReference>
<keyword evidence="3" id="KW-0804">Transcription</keyword>
<evidence type="ECO:0000256" key="1">
    <source>
        <dbReference type="ARBA" id="ARBA00023015"/>
    </source>
</evidence>
<dbReference type="SUPFAM" id="SSF46689">
    <property type="entry name" value="Homeodomain-like"/>
    <property type="match status" value="1"/>
</dbReference>
<proteinExistence type="predicted"/>
<dbReference type="AlphaFoldDB" id="A0A7U7EQ05"/>
<protein>
    <submittedName>
        <fullName evidence="5">HTH-type transcriptional regulator VirS</fullName>
    </submittedName>
</protein>
<feature type="domain" description="HTH araC/xylS-type" evidence="4">
    <location>
        <begin position="235"/>
        <end position="333"/>
    </location>
</feature>
<organism evidence="5 6">
    <name type="scientific">Zestomonas carbonaria</name>
    <dbReference type="NCBI Taxonomy" id="2762745"/>
    <lineage>
        <taxon>Bacteria</taxon>
        <taxon>Pseudomonadati</taxon>
        <taxon>Pseudomonadota</taxon>
        <taxon>Gammaproteobacteria</taxon>
        <taxon>Pseudomonadales</taxon>
        <taxon>Pseudomonadaceae</taxon>
        <taxon>Zestomonas</taxon>
    </lineage>
</organism>
<keyword evidence="6" id="KW-1185">Reference proteome</keyword>
<evidence type="ECO:0000259" key="4">
    <source>
        <dbReference type="PROSITE" id="PS01124"/>
    </source>
</evidence>
<dbReference type="PANTHER" id="PTHR47894:SF1">
    <property type="entry name" value="HTH-TYPE TRANSCRIPTIONAL REGULATOR VQSM"/>
    <property type="match status" value="1"/>
</dbReference>
<dbReference type="InterPro" id="IPR032687">
    <property type="entry name" value="AraC-type_N"/>
</dbReference>
<dbReference type="InterPro" id="IPR018060">
    <property type="entry name" value="HTH_AraC"/>
</dbReference>
<accession>A0A7U7EQ05</accession>
<keyword evidence="1" id="KW-0805">Transcription regulation</keyword>
<keyword evidence="2" id="KW-0238">DNA-binding</keyword>
<evidence type="ECO:0000256" key="3">
    <source>
        <dbReference type="ARBA" id="ARBA00023163"/>
    </source>
</evidence>
<dbReference type="Gene3D" id="1.10.10.60">
    <property type="entry name" value="Homeodomain-like"/>
    <property type="match status" value="1"/>
</dbReference>
<dbReference type="EMBL" id="CAJFCI010000058">
    <property type="protein sequence ID" value="CAD5108643.1"/>
    <property type="molecule type" value="Genomic_DNA"/>
</dbReference>
<dbReference type="RefSeq" id="WP_187671962.1">
    <property type="nucleotide sequence ID" value="NZ_CAJFCI010000058.1"/>
</dbReference>